<dbReference type="PANTHER" id="PTHR12558:SF13">
    <property type="entry name" value="CELL DIVISION CYCLE PROTEIN 27 HOMOLOG"/>
    <property type="match status" value="1"/>
</dbReference>
<dbReference type="InterPro" id="IPR011990">
    <property type="entry name" value="TPR-like_helical_dom_sf"/>
</dbReference>
<protein>
    <submittedName>
        <fullName evidence="2">Tetratricopeptide (TPR) repeat protein</fullName>
    </submittedName>
</protein>
<dbReference type="SUPFAM" id="SSF48452">
    <property type="entry name" value="TPR-like"/>
    <property type="match status" value="2"/>
</dbReference>
<accession>A0ABU1K2M0</accession>
<dbReference type="InterPro" id="IPR019734">
    <property type="entry name" value="TPR_rpt"/>
</dbReference>
<gene>
    <name evidence="2" type="ORF">GGR31_000470</name>
</gene>
<evidence type="ECO:0000256" key="1">
    <source>
        <dbReference type="PROSITE-ProRule" id="PRU00339"/>
    </source>
</evidence>
<feature type="repeat" description="TPR" evidence="1">
    <location>
        <begin position="85"/>
        <end position="118"/>
    </location>
</feature>
<comment type="caution">
    <text evidence="2">The sequence shown here is derived from an EMBL/GenBank/DDBJ whole genome shotgun (WGS) entry which is preliminary data.</text>
</comment>
<sequence length="458" mass="53281">MKIHRFYIHFFFLFGIIFIPQHAFSQKENDTLAIAKGEVNQDDLGNVTDKFQEYFFEALKQKAIENYEKAISALKQCEKLRPNEPVVWFELGKNYKALKDFTNAEEYFKQTLAEKPKDQQVLVELFDVYFQTQNYTSAIEIAKKLTAFEVNYYEDLANLYMLTKSYTKALEALDVIDAKQGASEYRDDLRRKIYLESDDKNGQVAYLEDKIETDPDNKQNYLNLIYFYSETGAIKKAYEVAQKLREIYPDAAEAHLALYKIYIEEGELEKAVESMKIVLNSEMISEDIKQKVIKDFTQFVQKNPQFENQLVSVLGEELNYGEQSNKQLGEYYIGNDNSKAISYLKKALDENPSDFEVIKKLLLLQIKEKQFEDALALSDRTLAVFPTQPIIYLLQGVSFNETEQFKKAEESLLTGLDFLIENPQMEADFYQQLIIAYNALGNQEKLKKYQEKAATLKK</sequence>
<keyword evidence="3" id="KW-1185">Reference proteome</keyword>
<name>A0ABU1K2M0_9FLAO</name>
<dbReference type="Gene3D" id="1.25.40.10">
    <property type="entry name" value="Tetratricopeptide repeat domain"/>
    <property type="match status" value="3"/>
</dbReference>
<dbReference type="PANTHER" id="PTHR12558">
    <property type="entry name" value="CELL DIVISION CYCLE 16,23,27"/>
    <property type="match status" value="1"/>
</dbReference>
<dbReference type="PROSITE" id="PS50005">
    <property type="entry name" value="TPR"/>
    <property type="match status" value="1"/>
</dbReference>
<dbReference type="EMBL" id="JAVDQA010000001">
    <property type="protein sequence ID" value="MDR6299854.1"/>
    <property type="molecule type" value="Genomic_DNA"/>
</dbReference>
<keyword evidence="1" id="KW-0802">TPR repeat</keyword>
<evidence type="ECO:0000313" key="2">
    <source>
        <dbReference type="EMBL" id="MDR6299854.1"/>
    </source>
</evidence>
<proteinExistence type="predicted"/>
<organism evidence="2 3">
    <name type="scientific">Mesonia maritima</name>
    <dbReference type="NCBI Taxonomy" id="1793873"/>
    <lineage>
        <taxon>Bacteria</taxon>
        <taxon>Pseudomonadati</taxon>
        <taxon>Bacteroidota</taxon>
        <taxon>Flavobacteriia</taxon>
        <taxon>Flavobacteriales</taxon>
        <taxon>Flavobacteriaceae</taxon>
        <taxon>Mesonia</taxon>
    </lineage>
</organism>
<dbReference type="RefSeq" id="WP_309726838.1">
    <property type="nucleotide sequence ID" value="NZ_JAVDQA010000001.1"/>
</dbReference>
<dbReference type="SMART" id="SM00028">
    <property type="entry name" value="TPR"/>
    <property type="match status" value="4"/>
</dbReference>
<reference evidence="2 3" key="1">
    <citation type="submission" date="2023-07" db="EMBL/GenBank/DDBJ databases">
        <title>Genomic Encyclopedia of Type Strains, Phase IV (KMG-IV): sequencing the most valuable type-strain genomes for metagenomic binning, comparative biology and taxonomic classification.</title>
        <authorList>
            <person name="Goeker M."/>
        </authorList>
    </citation>
    <scope>NUCLEOTIDE SEQUENCE [LARGE SCALE GENOMIC DNA]</scope>
    <source>
        <strain evidence="2 3">DSM 102814</strain>
    </source>
</reference>
<evidence type="ECO:0000313" key="3">
    <source>
        <dbReference type="Proteomes" id="UP001257659"/>
    </source>
</evidence>
<dbReference type="Proteomes" id="UP001257659">
    <property type="component" value="Unassembled WGS sequence"/>
</dbReference>
<dbReference type="Pfam" id="PF14559">
    <property type="entry name" value="TPR_19"/>
    <property type="match status" value="1"/>
</dbReference>